<dbReference type="STRING" id="381665.SAMN05216554_2731"/>
<dbReference type="EMBL" id="FNPZ01000002">
    <property type="protein sequence ID" value="SDZ16640.1"/>
    <property type="molecule type" value="Genomic_DNA"/>
</dbReference>
<dbReference type="AlphaFoldDB" id="A0A1H3QTI1"/>
<feature type="compositionally biased region" description="Acidic residues" evidence="1">
    <location>
        <begin position="233"/>
        <end position="243"/>
    </location>
</feature>
<feature type="transmembrane region" description="Helical" evidence="2">
    <location>
        <begin position="169"/>
        <end position="191"/>
    </location>
</feature>
<organism evidence="3 4">
    <name type="scientific">Herbiconiux ginsengi</name>
    <dbReference type="NCBI Taxonomy" id="381665"/>
    <lineage>
        <taxon>Bacteria</taxon>
        <taxon>Bacillati</taxon>
        <taxon>Actinomycetota</taxon>
        <taxon>Actinomycetes</taxon>
        <taxon>Micrococcales</taxon>
        <taxon>Microbacteriaceae</taxon>
        <taxon>Herbiconiux</taxon>
    </lineage>
</organism>
<gene>
    <name evidence="3" type="ORF">SAMN05216554_2731</name>
</gene>
<evidence type="ECO:0000313" key="4">
    <source>
        <dbReference type="Proteomes" id="UP000198891"/>
    </source>
</evidence>
<feature type="transmembrane region" description="Helical" evidence="2">
    <location>
        <begin position="12"/>
        <end position="32"/>
    </location>
</feature>
<accession>A0A1H3QTI1</accession>
<feature type="transmembrane region" description="Helical" evidence="2">
    <location>
        <begin position="52"/>
        <end position="78"/>
    </location>
</feature>
<feature type="transmembrane region" description="Helical" evidence="2">
    <location>
        <begin position="122"/>
        <end position="149"/>
    </location>
</feature>
<reference evidence="3 4" key="1">
    <citation type="submission" date="2016-10" db="EMBL/GenBank/DDBJ databases">
        <authorList>
            <person name="de Groot N.N."/>
        </authorList>
    </citation>
    <scope>NUCLEOTIDE SEQUENCE [LARGE SCALE GENOMIC DNA]</scope>
    <source>
        <strain evidence="3 4">CGMCC 4.3491</strain>
    </source>
</reference>
<feature type="region of interest" description="Disordered" evidence="1">
    <location>
        <begin position="200"/>
        <end position="281"/>
    </location>
</feature>
<keyword evidence="4" id="KW-1185">Reference proteome</keyword>
<dbReference type="OrthoDB" id="9851540at2"/>
<name>A0A1H3QTI1_9MICO</name>
<dbReference type="RefSeq" id="WP_092554555.1">
    <property type="nucleotide sequence ID" value="NZ_FNPZ01000002.1"/>
</dbReference>
<keyword evidence="2" id="KW-0812">Transmembrane</keyword>
<protein>
    <submittedName>
        <fullName evidence="3">Uncharacterized protein</fullName>
    </submittedName>
</protein>
<dbReference type="Proteomes" id="UP000198891">
    <property type="component" value="Unassembled WGS sequence"/>
</dbReference>
<feature type="compositionally biased region" description="Basic and acidic residues" evidence="1">
    <location>
        <begin position="219"/>
        <end position="232"/>
    </location>
</feature>
<keyword evidence="2" id="KW-1133">Transmembrane helix</keyword>
<proteinExistence type="predicted"/>
<sequence length="281" mass="29259">MTTIGRATVPLRIAAAAGIVLGILGIVGALLLPHDMTCTSAGDCRTVNDLFFAIAMIGRIVGAPLAAAGSFAIGLSLLTTAFRPPPAPEPESESDPRREATMTRDLEAEATTPRILAPARALWTYALVLFAVCATAAVFVSLPLTQIAFGSSCDENGCTYSALSTVIQVAGFLAPSVMIASLLIVALAIVASTINRHGGIRVGGASDRDQHGHRRGHGHSADADGLDRRDPDAELDELLEAATDDMGRVRSRGPATWRGGDLTPFMRPPSGDGADAHDVRD</sequence>
<keyword evidence="2" id="KW-0472">Membrane</keyword>
<evidence type="ECO:0000256" key="2">
    <source>
        <dbReference type="SAM" id="Phobius"/>
    </source>
</evidence>
<evidence type="ECO:0000256" key="1">
    <source>
        <dbReference type="SAM" id="MobiDB-lite"/>
    </source>
</evidence>
<evidence type="ECO:0000313" key="3">
    <source>
        <dbReference type="EMBL" id="SDZ16640.1"/>
    </source>
</evidence>